<evidence type="ECO:0000256" key="4">
    <source>
        <dbReference type="ARBA" id="ARBA00012513"/>
    </source>
</evidence>
<dbReference type="InterPro" id="IPR050839">
    <property type="entry name" value="Rho-assoc_Ser/Thr_Kinase"/>
</dbReference>
<feature type="domain" description="PH" evidence="20">
    <location>
        <begin position="689"/>
        <end position="889"/>
    </location>
</feature>
<keyword evidence="11" id="KW-0418">Kinase</keyword>
<dbReference type="Pfam" id="PF08912">
    <property type="entry name" value="Rho_Binding"/>
    <property type="match status" value="1"/>
</dbReference>
<keyword evidence="6" id="KW-0723">Serine/threonine-protein kinase</keyword>
<keyword evidence="23" id="KW-1185">Reference proteome</keyword>
<dbReference type="InterPro" id="IPR001849">
    <property type="entry name" value="PH_domain"/>
</dbReference>
<dbReference type="GeneID" id="106810280"/>
<dbReference type="PROSITE" id="PS51859">
    <property type="entry name" value="RHO_BD"/>
    <property type="match status" value="1"/>
</dbReference>
<dbReference type="Pfam" id="PF25346">
    <property type="entry name" value="PH_MRCK"/>
    <property type="match status" value="1"/>
</dbReference>
<gene>
    <name evidence="24" type="primary">LOC106810280</name>
</gene>
<protein>
    <recommendedName>
        <fullName evidence="4">non-specific serine/threonine protein kinase</fullName>
        <ecNumber evidence="4">2.7.11.1</ecNumber>
    </recommendedName>
</protein>
<name>A0ABM1EA42_PRICU</name>
<keyword evidence="5" id="KW-0963">Cytoplasm</keyword>
<evidence type="ECO:0000256" key="15">
    <source>
        <dbReference type="ARBA" id="ARBA00023054"/>
    </source>
</evidence>
<feature type="coiled-coil region" evidence="18">
    <location>
        <begin position="358"/>
        <end position="392"/>
    </location>
</feature>
<evidence type="ECO:0000313" key="23">
    <source>
        <dbReference type="Proteomes" id="UP000695022"/>
    </source>
</evidence>
<dbReference type="InterPro" id="IPR011993">
    <property type="entry name" value="PH-like_dom_sf"/>
</dbReference>
<keyword evidence="8" id="KW-0808">Transferase</keyword>
<dbReference type="Gene3D" id="1.20.5.340">
    <property type="match status" value="1"/>
</dbReference>
<evidence type="ECO:0000256" key="18">
    <source>
        <dbReference type="SAM" id="Coils"/>
    </source>
</evidence>
<evidence type="ECO:0000259" key="20">
    <source>
        <dbReference type="PROSITE" id="PS50003"/>
    </source>
</evidence>
<feature type="region of interest" description="Disordered" evidence="19">
    <location>
        <begin position="899"/>
        <end position="923"/>
    </location>
</feature>
<evidence type="ECO:0000313" key="24">
    <source>
        <dbReference type="RefSeq" id="XP_014669063.1"/>
    </source>
</evidence>
<dbReference type="SUPFAM" id="SSF103652">
    <property type="entry name" value="G protein-binding domain"/>
    <property type="match status" value="1"/>
</dbReference>
<evidence type="ECO:0000256" key="6">
    <source>
        <dbReference type="ARBA" id="ARBA00022527"/>
    </source>
</evidence>
<reference evidence="24" key="1">
    <citation type="submission" date="2025-08" db="UniProtKB">
        <authorList>
            <consortium name="RefSeq"/>
        </authorList>
    </citation>
    <scope>IDENTIFICATION</scope>
</reference>
<evidence type="ECO:0000256" key="14">
    <source>
        <dbReference type="ARBA" id="ARBA00022842"/>
    </source>
</evidence>
<dbReference type="CDD" id="cd22250">
    <property type="entry name" value="ROCK_SBD"/>
    <property type="match status" value="1"/>
</dbReference>
<dbReference type="InterPro" id="IPR046349">
    <property type="entry name" value="C1-like_sf"/>
</dbReference>
<evidence type="ECO:0000256" key="9">
    <source>
        <dbReference type="ARBA" id="ARBA00022723"/>
    </source>
</evidence>
<dbReference type="Proteomes" id="UP000695022">
    <property type="component" value="Unplaced"/>
</dbReference>
<dbReference type="SUPFAM" id="SSF57889">
    <property type="entry name" value="Cysteine-rich domain"/>
    <property type="match status" value="1"/>
</dbReference>
<evidence type="ECO:0000256" key="17">
    <source>
        <dbReference type="PROSITE-ProRule" id="PRU01206"/>
    </source>
</evidence>
<dbReference type="EC" id="2.7.11.1" evidence="4"/>
<evidence type="ECO:0000256" key="10">
    <source>
        <dbReference type="ARBA" id="ARBA00022741"/>
    </source>
</evidence>
<dbReference type="InterPro" id="IPR057529">
    <property type="entry name" value="MRCK/ROCK_PH"/>
</dbReference>
<accession>A0ABM1EA42</accession>
<dbReference type="CDD" id="cd01242">
    <property type="entry name" value="PH_ROCK"/>
    <property type="match status" value="1"/>
</dbReference>
<dbReference type="PANTHER" id="PTHR22988:SF73">
    <property type="entry name" value="RHO-ASSOCIATED PROTEIN KINASE"/>
    <property type="match status" value="1"/>
</dbReference>
<keyword evidence="16" id="KW-0206">Cytoskeleton</keyword>
<feature type="region of interest" description="Disordered" evidence="19">
    <location>
        <begin position="282"/>
        <end position="302"/>
    </location>
</feature>
<dbReference type="PROSITE" id="PS50003">
    <property type="entry name" value="PH_DOMAIN"/>
    <property type="match status" value="1"/>
</dbReference>
<dbReference type="Gene3D" id="2.30.29.30">
    <property type="entry name" value="Pleckstrin-homology domain (PH domain)/Phosphotyrosine-binding domain (PTB)"/>
    <property type="match status" value="1"/>
</dbReference>
<dbReference type="Pfam" id="PF00130">
    <property type="entry name" value="C1_1"/>
    <property type="match status" value="1"/>
</dbReference>
<evidence type="ECO:0000256" key="12">
    <source>
        <dbReference type="ARBA" id="ARBA00022833"/>
    </source>
</evidence>
<evidence type="ECO:0000256" key="2">
    <source>
        <dbReference type="ARBA" id="ARBA00004245"/>
    </source>
</evidence>
<evidence type="ECO:0000256" key="8">
    <source>
        <dbReference type="ARBA" id="ARBA00022679"/>
    </source>
</evidence>
<dbReference type="PANTHER" id="PTHR22988">
    <property type="entry name" value="MYOTONIC DYSTROPHY S/T KINASE-RELATED"/>
    <property type="match status" value="1"/>
</dbReference>
<dbReference type="SMART" id="SM00233">
    <property type="entry name" value="PH"/>
    <property type="match status" value="1"/>
</dbReference>
<evidence type="ECO:0000259" key="21">
    <source>
        <dbReference type="PROSITE" id="PS50081"/>
    </source>
</evidence>
<evidence type="ECO:0000256" key="13">
    <source>
        <dbReference type="ARBA" id="ARBA00022840"/>
    </source>
</evidence>
<dbReference type="Gene3D" id="3.30.60.20">
    <property type="match status" value="1"/>
</dbReference>
<keyword evidence="12" id="KW-0862">Zinc</keyword>
<dbReference type="InterPro" id="IPR002219">
    <property type="entry name" value="PKC_DAG/PE"/>
</dbReference>
<feature type="compositionally biased region" description="Polar residues" evidence="19">
    <location>
        <begin position="906"/>
        <end position="915"/>
    </location>
</feature>
<evidence type="ECO:0000256" key="11">
    <source>
        <dbReference type="ARBA" id="ARBA00022777"/>
    </source>
</evidence>
<comment type="similarity">
    <text evidence="3">Belongs to the protein kinase superfamily. AGC Ser/Thr protein kinase family.</text>
</comment>
<dbReference type="CDD" id="cd20875">
    <property type="entry name" value="C1_ROCK2"/>
    <property type="match status" value="1"/>
</dbReference>
<keyword evidence="7" id="KW-0597">Phosphoprotein</keyword>
<evidence type="ECO:0000256" key="5">
    <source>
        <dbReference type="ARBA" id="ARBA00022490"/>
    </source>
</evidence>
<comment type="cofactor">
    <cofactor evidence="1">
        <name>Mg(2+)</name>
        <dbReference type="ChEBI" id="CHEBI:18420"/>
    </cofactor>
</comment>
<dbReference type="RefSeq" id="XP_014669063.1">
    <property type="nucleotide sequence ID" value="XM_014813577.1"/>
</dbReference>
<feature type="domain" description="Phorbol-ester/DAG-type" evidence="21">
    <location>
        <begin position="801"/>
        <end position="856"/>
    </location>
</feature>
<feature type="coiled-coil region" evidence="18">
    <location>
        <begin position="463"/>
        <end position="621"/>
    </location>
</feature>
<dbReference type="SUPFAM" id="SSF50729">
    <property type="entry name" value="PH domain-like"/>
    <property type="match status" value="1"/>
</dbReference>
<dbReference type="PROSITE" id="PS50081">
    <property type="entry name" value="ZF_DAG_PE_2"/>
    <property type="match status" value="1"/>
</dbReference>
<dbReference type="InterPro" id="IPR015008">
    <property type="entry name" value="ROCK_Rho-bd_dom"/>
</dbReference>
<keyword evidence="15 17" id="KW-0175">Coiled coil</keyword>
<evidence type="ECO:0000256" key="3">
    <source>
        <dbReference type="ARBA" id="ARBA00009903"/>
    </source>
</evidence>
<keyword evidence="10" id="KW-0547">Nucleotide-binding</keyword>
<evidence type="ECO:0000259" key="22">
    <source>
        <dbReference type="PROSITE" id="PS51859"/>
    </source>
</evidence>
<dbReference type="Gene3D" id="1.20.5.730">
    <property type="entry name" value="Single helix bin"/>
    <property type="match status" value="1"/>
</dbReference>
<sequence>MEAELQSTRQAREEIEQKYKVTIQHLEKLTREEVEIRKESRELERNNALIKHELKEAQRKTDAEVEARKRAEQRHEATIGQLQDEVSKNRVGDSHSRQVNEKLNQLEKQVLELTEQLNCSKESESKIKKTNHELTRNYLGMEQQYKELKEKYDGLLDVKQSLEKDVMSLQMLVEQERNNRSQESTNSVELESKISNYQHTIERLKAKEQETLTNQAKNREQIVRLEKAKAMLELEVRTLQHKLDEEQHLHHESVIRTEKLHMKMSREEANSAAIDDVNQKLHEERDARQKSEQQAQEADRHRSMLSVDYNQLQQQHQRIEQEFHAEIEKTKSLSLSLEQESQKRALLHNDLKQQSHQVTMFKNKEKQLTKEVHDLREQSHMLREELQRAKTSKTVDDLQMKELQDQLEAEQYFSTLYKNQLREVEGEMAEKASMCDGIESDYRAVLSDRDKLRNQLQLALTKADSEELARKIAEEHVSDLEKEKTMMELEIKDLIARQKTEISNKETQISTLQDKNKEYGKTLERVIQEKDETDNVLKKAIDDLNNRGLESNDNDEQMEKMRKKLEANNLLKQQAVNKLEEILKRKDFSQKNTKKANAADLRKKEKECRKLQQDLTQEKEKFSNTVMSFRKQIQDVEVSLYEEGQMRTKQQMESDSKDLEIEQLKRQLALIRTDVTSINSGSSEDDIVENPLEGWLAIPNKQNLRKHGWKRQYVIVSSRKLFFYNSNEDRQNSDPVLILDLHKMFHVRAVSQGDVIRAEVKDIPKIFQILYASEGEAVKPVENAPPEITNPKDPSAVAHKGHDFVPVFFHMPTPCEACSKPLWHMFKPPPALECSRCHVKIHKDHMDRKQEVVAPCRVNYENRAKELLLMASTVEEQQRWVMKLSKTVFQKGIIISQKEADRESQRGGSPRSSLIGTLPSKRK</sequence>
<evidence type="ECO:0000256" key="7">
    <source>
        <dbReference type="ARBA" id="ARBA00022553"/>
    </source>
</evidence>
<feature type="domain" description="RhoBD" evidence="22">
    <location>
        <begin position="520"/>
        <end position="588"/>
    </location>
</feature>
<keyword evidence="14" id="KW-0460">Magnesium</keyword>
<evidence type="ECO:0000256" key="19">
    <source>
        <dbReference type="SAM" id="MobiDB-lite"/>
    </source>
</evidence>
<keyword evidence="13" id="KW-0067">ATP-binding</keyword>
<organism evidence="23 24">
    <name type="scientific">Priapulus caudatus</name>
    <name type="common">Priapulid worm</name>
    <dbReference type="NCBI Taxonomy" id="37621"/>
    <lineage>
        <taxon>Eukaryota</taxon>
        <taxon>Metazoa</taxon>
        <taxon>Ecdysozoa</taxon>
        <taxon>Scalidophora</taxon>
        <taxon>Priapulida</taxon>
        <taxon>Priapulimorpha</taxon>
        <taxon>Priapulimorphida</taxon>
        <taxon>Priapulidae</taxon>
        <taxon>Priapulus</taxon>
    </lineage>
</organism>
<evidence type="ECO:0000256" key="16">
    <source>
        <dbReference type="ARBA" id="ARBA00023212"/>
    </source>
</evidence>
<feature type="region of interest" description="Disordered" evidence="19">
    <location>
        <begin position="55"/>
        <end position="76"/>
    </location>
</feature>
<evidence type="ECO:0000256" key="1">
    <source>
        <dbReference type="ARBA" id="ARBA00001946"/>
    </source>
</evidence>
<keyword evidence="9" id="KW-0479">Metal-binding</keyword>
<proteinExistence type="inferred from homology"/>
<dbReference type="SMART" id="SM00109">
    <property type="entry name" value="C1"/>
    <property type="match status" value="1"/>
</dbReference>
<comment type="subcellular location">
    <subcellularLocation>
        <location evidence="2">Cytoplasm</location>
        <location evidence="2">Cytoskeleton</location>
    </subcellularLocation>
</comment>